<dbReference type="Proteomes" id="UP000007264">
    <property type="component" value="Unassembled WGS sequence"/>
</dbReference>
<dbReference type="KEGG" id="csl:COCSUDRAFT_62212"/>
<sequence>MLKILAATSAGEAVAAGKGATVSSGGCLTPHCKAAKPPDEGRIEDGGAPDDAKFIKEHREYTEHLTMEQCDEILRKHDEE</sequence>
<dbReference type="AlphaFoldDB" id="I0Z2D6"/>
<dbReference type="RefSeq" id="XP_005649349.1">
    <property type="nucleotide sequence ID" value="XM_005649292.1"/>
</dbReference>
<dbReference type="GeneID" id="17042806"/>
<comment type="caution">
    <text evidence="1">The sequence shown here is derived from an EMBL/GenBank/DDBJ whole genome shotgun (WGS) entry which is preliminary data.</text>
</comment>
<gene>
    <name evidence="1" type="ORF">COCSUDRAFT_62212</name>
</gene>
<dbReference type="EMBL" id="AGSI01000005">
    <property type="protein sequence ID" value="EIE24805.1"/>
    <property type="molecule type" value="Genomic_DNA"/>
</dbReference>
<evidence type="ECO:0000313" key="2">
    <source>
        <dbReference type="Proteomes" id="UP000007264"/>
    </source>
</evidence>
<name>I0Z2D6_COCSC</name>
<evidence type="ECO:0000313" key="1">
    <source>
        <dbReference type="EMBL" id="EIE24805.1"/>
    </source>
</evidence>
<protein>
    <submittedName>
        <fullName evidence="1">Uncharacterized protein</fullName>
    </submittedName>
</protein>
<reference evidence="1 2" key="1">
    <citation type="journal article" date="2012" name="Genome Biol.">
        <title>The genome of the polar eukaryotic microalga coccomyxa subellipsoidea reveals traits of cold adaptation.</title>
        <authorList>
            <person name="Blanc G."/>
            <person name="Agarkova I."/>
            <person name="Grimwood J."/>
            <person name="Kuo A."/>
            <person name="Brueggeman A."/>
            <person name="Dunigan D."/>
            <person name="Gurnon J."/>
            <person name="Ladunga I."/>
            <person name="Lindquist E."/>
            <person name="Lucas S."/>
            <person name="Pangilinan J."/>
            <person name="Proschold T."/>
            <person name="Salamov A."/>
            <person name="Schmutz J."/>
            <person name="Weeks D."/>
            <person name="Yamada T."/>
            <person name="Claverie J.M."/>
            <person name="Grigoriev I."/>
            <person name="Van Etten J."/>
            <person name="Lomsadze A."/>
            <person name="Borodovsky M."/>
        </authorList>
    </citation>
    <scope>NUCLEOTIDE SEQUENCE [LARGE SCALE GENOMIC DNA]</scope>
    <source>
        <strain evidence="1 2">C-169</strain>
    </source>
</reference>
<accession>I0Z2D6</accession>
<keyword evidence="2" id="KW-1185">Reference proteome</keyword>
<proteinExistence type="predicted"/>
<organism evidence="1 2">
    <name type="scientific">Coccomyxa subellipsoidea (strain C-169)</name>
    <name type="common">Green microalga</name>
    <dbReference type="NCBI Taxonomy" id="574566"/>
    <lineage>
        <taxon>Eukaryota</taxon>
        <taxon>Viridiplantae</taxon>
        <taxon>Chlorophyta</taxon>
        <taxon>core chlorophytes</taxon>
        <taxon>Trebouxiophyceae</taxon>
        <taxon>Trebouxiophyceae incertae sedis</taxon>
        <taxon>Coccomyxaceae</taxon>
        <taxon>Coccomyxa</taxon>
        <taxon>Coccomyxa subellipsoidea</taxon>
    </lineage>
</organism>